<evidence type="ECO:0000256" key="3">
    <source>
        <dbReference type="ARBA" id="ARBA00022741"/>
    </source>
</evidence>
<dbReference type="SUPFAM" id="SSF52540">
    <property type="entry name" value="P-loop containing nucleoside triphosphate hydrolases"/>
    <property type="match status" value="1"/>
</dbReference>
<dbReference type="InterPro" id="IPR027417">
    <property type="entry name" value="P-loop_NTPase"/>
</dbReference>
<dbReference type="PANTHER" id="PTHR43820">
    <property type="entry name" value="HIGH-AFFINITY BRANCHED-CHAIN AMINO ACID TRANSPORT ATP-BINDING PROTEIN LIVF"/>
    <property type="match status" value="1"/>
</dbReference>
<gene>
    <name evidence="7" type="ORF">FHP25_36235</name>
</gene>
<dbReference type="GO" id="GO:0015807">
    <property type="term" value="P:L-amino acid transport"/>
    <property type="evidence" value="ECO:0007669"/>
    <property type="project" value="TreeGrafter"/>
</dbReference>
<dbReference type="AlphaFoldDB" id="A0A5C8PAK7"/>
<sequence length="252" mass="27321">MRASKPAAAREPATQAALAIDRLDVRYGRARAVQQASLLLERGTLAIVGRNGMGKTSLCNAVTGMVPSSGSIRLFGEEIRGLPPHRIARRGVAYVPQGRRVWRSLTVDEHLRLAHRFRRGEWTPDGIYELFPRLKQRRHNGGTQLSGGEQQMLAIGRALLLDPSLLLMDEPTEGLAPIIVEQLAATLRSLAARTEMAILLVEQNLRFAVDVADSVAVMVNGCVVRTMPAAALAADRALQQQLMGVHAQGVGS</sequence>
<dbReference type="GO" id="GO:0016887">
    <property type="term" value="F:ATP hydrolysis activity"/>
    <property type="evidence" value="ECO:0007669"/>
    <property type="project" value="InterPro"/>
</dbReference>
<dbReference type="PANTHER" id="PTHR43820:SF2">
    <property type="entry name" value="ABC TRANSPORTER ATP-BINDING PROTEIN"/>
    <property type="match status" value="1"/>
</dbReference>
<keyword evidence="2" id="KW-0813">Transport</keyword>
<evidence type="ECO:0000256" key="4">
    <source>
        <dbReference type="ARBA" id="ARBA00022840"/>
    </source>
</evidence>
<protein>
    <submittedName>
        <fullName evidence="7">ABC transporter ATP-binding protein</fullName>
    </submittedName>
</protein>
<organism evidence="7 8">
    <name type="scientific">Vineibacter terrae</name>
    <dbReference type="NCBI Taxonomy" id="2586908"/>
    <lineage>
        <taxon>Bacteria</taxon>
        <taxon>Pseudomonadati</taxon>
        <taxon>Pseudomonadota</taxon>
        <taxon>Alphaproteobacteria</taxon>
        <taxon>Hyphomicrobiales</taxon>
        <taxon>Vineibacter</taxon>
    </lineage>
</organism>
<evidence type="ECO:0000313" key="8">
    <source>
        <dbReference type="Proteomes" id="UP000321638"/>
    </source>
</evidence>
<keyword evidence="3" id="KW-0547">Nucleotide-binding</keyword>
<dbReference type="GO" id="GO:0005524">
    <property type="term" value="F:ATP binding"/>
    <property type="evidence" value="ECO:0007669"/>
    <property type="project" value="UniProtKB-KW"/>
</dbReference>
<comment type="similarity">
    <text evidence="1">Belongs to the ABC transporter superfamily.</text>
</comment>
<dbReference type="InterPro" id="IPR003439">
    <property type="entry name" value="ABC_transporter-like_ATP-bd"/>
</dbReference>
<dbReference type="PROSITE" id="PS00211">
    <property type="entry name" value="ABC_TRANSPORTER_1"/>
    <property type="match status" value="1"/>
</dbReference>
<evidence type="ECO:0000313" key="7">
    <source>
        <dbReference type="EMBL" id="TXL70064.1"/>
    </source>
</evidence>
<proteinExistence type="inferred from homology"/>
<evidence type="ECO:0000256" key="1">
    <source>
        <dbReference type="ARBA" id="ARBA00005417"/>
    </source>
</evidence>
<feature type="domain" description="ABC transporter" evidence="6">
    <location>
        <begin position="18"/>
        <end position="245"/>
    </location>
</feature>
<dbReference type="Proteomes" id="UP000321638">
    <property type="component" value="Unassembled WGS sequence"/>
</dbReference>
<keyword evidence="8" id="KW-1185">Reference proteome</keyword>
<dbReference type="InterPro" id="IPR003593">
    <property type="entry name" value="AAA+_ATPase"/>
</dbReference>
<name>A0A5C8PAK7_9HYPH</name>
<dbReference type="SMART" id="SM00382">
    <property type="entry name" value="AAA"/>
    <property type="match status" value="1"/>
</dbReference>
<accession>A0A5C8PAK7</accession>
<comment type="caution">
    <text evidence="7">The sequence shown here is derived from an EMBL/GenBank/DDBJ whole genome shotgun (WGS) entry which is preliminary data.</text>
</comment>
<dbReference type="OrthoDB" id="9776369at2"/>
<dbReference type="EMBL" id="VDUZ01000066">
    <property type="protein sequence ID" value="TXL70064.1"/>
    <property type="molecule type" value="Genomic_DNA"/>
</dbReference>
<evidence type="ECO:0000256" key="2">
    <source>
        <dbReference type="ARBA" id="ARBA00022448"/>
    </source>
</evidence>
<evidence type="ECO:0000259" key="6">
    <source>
        <dbReference type="PROSITE" id="PS50893"/>
    </source>
</evidence>
<dbReference type="PROSITE" id="PS50893">
    <property type="entry name" value="ABC_TRANSPORTER_2"/>
    <property type="match status" value="1"/>
</dbReference>
<evidence type="ECO:0000256" key="5">
    <source>
        <dbReference type="ARBA" id="ARBA00022970"/>
    </source>
</evidence>
<dbReference type="Pfam" id="PF00005">
    <property type="entry name" value="ABC_tran"/>
    <property type="match status" value="1"/>
</dbReference>
<dbReference type="Gene3D" id="3.40.50.300">
    <property type="entry name" value="P-loop containing nucleotide triphosphate hydrolases"/>
    <property type="match status" value="1"/>
</dbReference>
<dbReference type="InterPro" id="IPR052156">
    <property type="entry name" value="BCAA_Transport_ATP-bd_LivF"/>
</dbReference>
<keyword evidence="4 7" id="KW-0067">ATP-binding</keyword>
<reference evidence="7 8" key="1">
    <citation type="submission" date="2019-06" db="EMBL/GenBank/DDBJ databases">
        <title>New taxonomy in bacterial strain CC-CFT640, isolated from vineyard.</title>
        <authorList>
            <person name="Lin S.-Y."/>
            <person name="Tsai C.-F."/>
            <person name="Young C.-C."/>
        </authorList>
    </citation>
    <scope>NUCLEOTIDE SEQUENCE [LARGE SCALE GENOMIC DNA]</scope>
    <source>
        <strain evidence="7 8">CC-CFT640</strain>
    </source>
</reference>
<dbReference type="RefSeq" id="WP_147851895.1">
    <property type="nucleotide sequence ID" value="NZ_VDUZ01000066.1"/>
</dbReference>
<keyword evidence="5" id="KW-0029">Amino-acid transport</keyword>
<dbReference type="InterPro" id="IPR017871">
    <property type="entry name" value="ABC_transporter-like_CS"/>
</dbReference>
<dbReference type="GO" id="GO:0015658">
    <property type="term" value="F:branched-chain amino acid transmembrane transporter activity"/>
    <property type="evidence" value="ECO:0007669"/>
    <property type="project" value="TreeGrafter"/>
</dbReference>
<dbReference type="CDD" id="cd03224">
    <property type="entry name" value="ABC_TM1139_LivF_branched"/>
    <property type="match status" value="1"/>
</dbReference>